<dbReference type="SUPFAM" id="SSF51713">
    <property type="entry name" value="tRNA-guanine transglycosylase"/>
    <property type="match status" value="1"/>
</dbReference>
<accession>A0A0U3ELN6</accession>
<dbReference type="Proteomes" id="UP000067738">
    <property type="component" value="Chromosome"/>
</dbReference>
<dbReference type="GO" id="GO:0016740">
    <property type="term" value="F:transferase activity"/>
    <property type="evidence" value="ECO:0007669"/>
    <property type="project" value="UniProtKB-KW"/>
</dbReference>
<name>A0A0U3ELN6_9EURY</name>
<sequence length="247" mass="28514">MIEKFEIKSHDGPGRIGKLNGEKTPKLFYKDELKIAPSEGSAYNIDKEIAKFNIEETIRLAEENVDKCNAAVIQGSKYINLRIECMKKLEEIGYNIFIVANSDELLTNPRELVDIIVNLRKNAHPSSILIFTFAESSFMPILTYMGIDGFLTNSSNYYSHLKVLQTPTKAYDLNTYKLFDEITQEEIEEKNVECLEFVIREIQAHMENSSLRNLVEERSTTSPQNISTLKILDKKYMDFILEYNQLF</sequence>
<reference evidence="2 3" key="1">
    <citation type="submission" date="2015-04" db="EMBL/GenBank/DDBJ databases">
        <title>The complete genome sequence of the rumen methanogen Methanobrevibacter millerae SM9.</title>
        <authorList>
            <person name="Leahy S.C."/>
            <person name="Kelly W.J."/>
            <person name="Pacheco D.M."/>
            <person name="Li D."/>
            <person name="Altermann E."/>
            <person name="Attwood G.T."/>
        </authorList>
    </citation>
    <scope>NUCLEOTIDE SEQUENCE [LARGE SCALE GENOMIC DNA]</scope>
    <source>
        <strain evidence="2 3">SM9</strain>
    </source>
</reference>
<dbReference type="InterPro" id="IPR050076">
    <property type="entry name" value="ArchSynthase1/Queuine_TRR"/>
</dbReference>
<dbReference type="EMBL" id="CP011266">
    <property type="protein sequence ID" value="ALT69485.1"/>
    <property type="molecule type" value="Genomic_DNA"/>
</dbReference>
<evidence type="ECO:0000313" key="3">
    <source>
        <dbReference type="Proteomes" id="UP000067738"/>
    </source>
</evidence>
<dbReference type="PANTHER" id="PTHR46499:SF1">
    <property type="entry name" value="QUEUINE TRNA-RIBOSYLTRANSFERASE"/>
    <property type="match status" value="1"/>
</dbReference>
<dbReference type="OrthoDB" id="115061at2157"/>
<dbReference type="GO" id="GO:0002099">
    <property type="term" value="P:tRNA wobble guanine modification"/>
    <property type="evidence" value="ECO:0007669"/>
    <property type="project" value="TreeGrafter"/>
</dbReference>
<dbReference type="RefSeq" id="WP_058739716.1">
    <property type="nucleotide sequence ID" value="NZ_CP011266.1"/>
</dbReference>
<keyword evidence="3" id="KW-1185">Reference proteome</keyword>
<keyword evidence="2" id="KW-0808">Transferase</keyword>
<dbReference type="GO" id="GO:0005737">
    <property type="term" value="C:cytoplasm"/>
    <property type="evidence" value="ECO:0007669"/>
    <property type="project" value="TreeGrafter"/>
</dbReference>
<dbReference type="AlphaFoldDB" id="A0A0U3ELN6"/>
<protein>
    <submittedName>
        <fullName evidence="2">Archaeosine tRNA-ribosyltransferase TgtA2</fullName>
    </submittedName>
</protein>
<dbReference type="PANTHER" id="PTHR46499">
    <property type="entry name" value="QUEUINE TRNA-RIBOSYLTRANSFERASE"/>
    <property type="match status" value="1"/>
</dbReference>
<dbReference type="GeneID" id="26736662"/>
<dbReference type="PATRIC" id="fig|230361.4.peg.1778"/>
<dbReference type="KEGG" id="mmil:sm9_1718"/>
<organism evidence="2 3">
    <name type="scientific">Methanobrevibacter millerae</name>
    <dbReference type="NCBI Taxonomy" id="230361"/>
    <lineage>
        <taxon>Archaea</taxon>
        <taxon>Methanobacteriati</taxon>
        <taxon>Methanobacteriota</taxon>
        <taxon>Methanomada group</taxon>
        <taxon>Methanobacteria</taxon>
        <taxon>Methanobacteriales</taxon>
        <taxon>Methanobacteriaceae</taxon>
        <taxon>Methanobrevibacter</taxon>
    </lineage>
</organism>
<evidence type="ECO:0000256" key="1">
    <source>
        <dbReference type="ARBA" id="ARBA00022694"/>
    </source>
</evidence>
<dbReference type="InterPro" id="IPR036511">
    <property type="entry name" value="TGT-like_sf"/>
</dbReference>
<evidence type="ECO:0000313" key="2">
    <source>
        <dbReference type="EMBL" id="ALT69485.1"/>
    </source>
</evidence>
<keyword evidence="1" id="KW-0819">tRNA processing</keyword>
<dbReference type="Gene3D" id="3.20.20.105">
    <property type="entry name" value="Queuine tRNA-ribosyltransferase-like"/>
    <property type="match status" value="1"/>
</dbReference>
<proteinExistence type="predicted"/>
<gene>
    <name evidence="2" type="primary">tgtA2</name>
    <name evidence="2" type="ORF">sm9_1718</name>
</gene>